<name>A0A9D1MIZ8_9FIRM</name>
<evidence type="ECO:0000313" key="2">
    <source>
        <dbReference type="EMBL" id="HIU61136.1"/>
    </source>
</evidence>
<feature type="chain" id="PRO_5039358913" description="FMN-binding protein" evidence="1">
    <location>
        <begin position="26"/>
        <end position="169"/>
    </location>
</feature>
<evidence type="ECO:0000313" key="3">
    <source>
        <dbReference type="Proteomes" id="UP000824110"/>
    </source>
</evidence>
<accession>A0A9D1MIZ8</accession>
<evidence type="ECO:0008006" key="4">
    <source>
        <dbReference type="Google" id="ProtNLM"/>
    </source>
</evidence>
<gene>
    <name evidence="2" type="ORF">IAB69_00605</name>
</gene>
<feature type="signal peptide" evidence="1">
    <location>
        <begin position="1"/>
        <end position="25"/>
    </location>
</feature>
<dbReference type="EMBL" id="DVNE01000006">
    <property type="protein sequence ID" value="HIU61136.1"/>
    <property type="molecule type" value="Genomic_DNA"/>
</dbReference>
<evidence type="ECO:0000256" key="1">
    <source>
        <dbReference type="SAM" id="SignalP"/>
    </source>
</evidence>
<proteinExistence type="predicted"/>
<comment type="caution">
    <text evidence="2">The sequence shown here is derived from an EMBL/GenBank/DDBJ whole genome shotgun (WGS) entry which is preliminary data.</text>
</comment>
<sequence length="169" mass="17993">MKGMKKALIGLALGAVAALGVVGFAACDSVITGEAEGEYHYANPWDSKSPDYGVKVKVVVEEDIIQSVTIVESDYVQASATWTDRDNYLAQEAELLSRYKGVDVDDVMKIKVGVSTDPKTKGQPITQDEDGFVALKAGKTDLLLGDATQSSARIVLAVQNAIENIEAAK</sequence>
<reference evidence="2" key="1">
    <citation type="submission" date="2020-10" db="EMBL/GenBank/DDBJ databases">
        <authorList>
            <person name="Gilroy R."/>
        </authorList>
    </citation>
    <scope>NUCLEOTIDE SEQUENCE</scope>
    <source>
        <strain evidence="2">CHK195-12923</strain>
    </source>
</reference>
<keyword evidence="1" id="KW-0732">Signal</keyword>
<reference evidence="2" key="2">
    <citation type="journal article" date="2021" name="PeerJ">
        <title>Extensive microbial diversity within the chicken gut microbiome revealed by metagenomics and culture.</title>
        <authorList>
            <person name="Gilroy R."/>
            <person name="Ravi A."/>
            <person name="Getino M."/>
            <person name="Pursley I."/>
            <person name="Horton D.L."/>
            <person name="Alikhan N.F."/>
            <person name="Baker D."/>
            <person name="Gharbi K."/>
            <person name="Hall N."/>
            <person name="Watson M."/>
            <person name="Adriaenssens E.M."/>
            <person name="Foster-Nyarko E."/>
            <person name="Jarju S."/>
            <person name="Secka A."/>
            <person name="Antonio M."/>
            <person name="Oren A."/>
            <person name="Chaudhuri R.R."/>
            <person name="La Ragione R."/>
            <person name="Hildebrand F."/>
            <person name="Pallen M.J."/>
        </authorList>
    </citation>
    <scope>NUCLEOTIDE SEQUENCE</scope>
    <source>
        <strain evidence="2">CHK195-12923</strain>
    </source>
</reference>
<protein>
    <recommendedName>
        <fullName evidence="4">FMN-binding protein</fullName>
    </recommendedName>
</protein>
<organism evidence="2 3">
    <name type="scientific">Candidatus Coproplasma excrementigallinarum</name>
    <dbReference type="NCBI Taxonomy" id="2840747"/>
    <lineage>
        <taxon>Bacteria</taxon>
        <taxon>Bacillati</taxon>
        <taxon>Bacillota</taxon>
        <taxon>Clostridia</taxon>
        <taxon>Eubacteriales</taxon>
        <taxon>Candidatus Coproplasma</taxon>
    </lineage>
</organism>
<dbReference type="PROSITE" id="PS51257">
    <property type="entry name" value="PROKAR_LIPOPROTEIN"/>
    <property type="match status" value="1"/>
</dbReference>
<dbReference type="Proteomes" id="UP000824110">
    <property type="component" value="Unassembled WGS sequence"/>
</dbReference>
<dbReference type="AlphaFoldDB" id="A0A9D1MIZ8"/>